<dbReference type="PANTHER" id="PTHR33048:SF92">
    <property type="entry name" value="INTEGRAL MEMBRANE PROTEIN"/>
    <property type="match status" value="1"/>
</dbReference>
<evidence type="ECO:0000256" key="7">
    <source>
        <dbReference type="SAM" id="Phobius"/>
    </source>
</evidence>
<evidence type="ECO:0000259" key="8">
    <source>
        <dbReference type="Pfam" id="PF20684"/>
    </source>
</evidence>
<evidence type="ECO:0000313" key="9">
    <source>
        <dbReference type="EMBL" id="KAF2745590.1"/>
    </source>
</evidence>
<sequence length="436" mass="48425">MPPIQDSRATLGVPGPDRQQKLDHAGQINTKRFAYLLWSFAAIASVSCILRLAHRLKTRRKLFADDVFVLFATILLLVVTGLIRHVSGDMFLAEGVNRDASVVVTLDELESLVTLTKWLSAAEVLIWTTIFAIKASFLVFFRPLVRDVSQHLRMYHFITSVATVVAWLFVIIEPSVLCPYPGLTTLKCFADAPEDQTRMRYGIGVLTVTADILTDTMLLVIPLWLLSLSRMRMIQKAKIGCFLCLSVTMIAVSVIRLSGATYISVQGVKDFTLIWTMILLYVEAGIAVFMACVVAFRTVFIGLRPRDQPGPVSRVYLRLRSCLIVTAGEKKQGGLRQKGSTAPSFARGMCGRVGLASLQRAVLRGGGRRDQVPVAELGSGVVDYEEFMRRETNDEFLDRVLKVDVKVEEEETAEGKEEGSHNIHADTNNQLNGLIF</sequence>
<evidence type="ECO:0000256" key="1">
    <source>
        <dbReference type="ARBA" id="ARBA00004141"/>
    </source>
</evidence>
<dbReference type="AlphaFoldDB" id="A0A6A6V7V0"/>
<feature type="domain" description="Rhodopsin" evidence="8">
    <location>
        <begin position="50"/>
        <end position="300"/>
    </location>
</feature>
<feature type="compositionally biased region" description="Basic and acidic residues" evidence="6">
    <location>
        <begin position="413"/>
        <end position="424"/>
    </location>
</feature>
<evidence type="ECO:0000256" key="3">
    <source>
        <dbReference type="ARBA" id="ARBA00022989"/>
    </source>
</evidence>
<feature type="transmembrane region" description="Helical" evidence="7">
    <location>
        <begin position="62"/>
        <end position="83"/>
    </location>
</feature>
<organism evidence="9 10">
    <name type="scientific">Sporormia fimetaria CBS 119925</name>
    <dbReference type="NCBI Taxonomy" id="1340428"/>
    <lineage>
        <taxon>Eukaryota</taxon>
        <taxon>Fungi</taxon>
        <taxon>Dikarya</taxon>
        <taxon>Ascomycota</taxon>
        <taxon>Pezizomycotina</taxon>
        <taxon>Dothideomycetes</taxon>
        <taxon>Pleosporomycetidae</taxon>
        <taxon>Pleosporales</taxon>
        <taxon>Sporormiaceae</taxon>
        <taxon>Sporormia</taxon>
    </lineage>
</organism>
<dbReference type="Pfam" id="PF20684">
    <property type="entry name" value="Fung_rhodopsin"/>
    <property type="match status" value="1"/>
</dbReference>
<reference evidence="9" key="1">
    <citation type="journal article" date="2020" name="Stud. Mycol.">
        <title>101 Dothideomycetes genomes: a test case for predicting lifestyles and emergence of pathogens.</title>
        <authorList>
            <person name="Haridas S."/>
            <person name="Albert R."/>
            <person name="Binder M."/>
            <person name="Bloem J."/>
            <person name="Labutti K."/>
            <person name="Salamov A."/>
            <person name="Andreopoulos B."/>
            <person name="Baker S."/>
            <person name="Barry K."/>
            <person name="Bills G."/>
            <person name="Bluhm B."/>
            <person name="Cannon C."/>
            <person name="Castanera R."/>
            <person name="Culley D."/>
            <person name="Daum C."/>
            <person name="Ezra D."/>
            <person name="Gonzalez J."/>
            <person name="Henrissat B."/>
            <person name="Kuo A."/>
            <person name="Liang C."/>
            <person name="Lipzen A."/>
            <person name="Lutzoni F."/>
            <person name="Magnuson J."/>
            <person name="Mondo S."/>
            <person name="Nolan M."/>
            <person name="Ohm R."/>
            <person name="Pangilinan J."/>
            <person name="Park H.-J."/>
            <person name="Ramirez L."/>
            <person name="Alfaro M."/>
            <person name="Sun H."/>
            <person name="Tritt A."/>
            <person name="Yoshinaga Y."/>
            <person name="Zwiers L.-H."/>
            <person name="Turgeon B."/>
            <person name="Goodwin S."/>
            <person name="Spatafora J."/>
            <person name="Crous P."/>
            <person name="Grigoriev I."/>
        </authorList>
    </citation>
    <scope>NUCLEOTIDE SEQUENCE</scope>
    <source>
        <strain evidence="9">CBS 119925</strain>
    </source>
</reference>
<dbReference type="PANTHER" id="PTHR33048">
    <property type="entry name" value="PTH11-LIKE INTEGRAL MEMBRANE PROTEIN (AFU_ORTHOLOGUE AFUA_5G11245)"/>
    <property type="match status" value="1"/>
</dbReference>
<accession>A0A6A6V7V0</accession>
<dbReference type="OrthoDB" id="444631at2759"/>
<protein>
    <recommendedName>
        <fullName evidence="8">Rhodopsin domain-containing protein</fullName>
    </recommendedName>
</protein>
<proteinExistence type="inferred from homology"/>
<dbReference type="InterPro" id="IPR049326">
    <property type="entry name" value="Rhodopsin_dom_fungi"/>
</dbReference>
<dbReference type="GO" id="GO:0016020">
    <property type="term" value="C:membrane"/>
    <property type="evidence" value="ECO:0007669"/>
    <property type="project" value="UniProtKB-SubCell"/>
</dbReference>
<feature type="region of interest" description="Disordered" evidence="6">
    <location>
        <begin position="412"/>
        <end position="432"/>
    </location>
</feature>
<keyword evidence="10" id="KW-1185">Reference proteome</keyword>
<evidence type="ECO:0000256" key="2">
    <source>
        <dbReference type="ARBA" id="ARBA00022692"/>
    </source>
</evidence>
<feature type="transmembrane region" description="Helical" evidence="7">
    <location>
        <begin position="118"/>
        <end position="141"/>
    </location>
</feature>
<keyword evidence="3 7" id="KW-1133">Transmembrane helix</keyword>
<evidence type="ECO:0000256" key="6">
    <source>
        <dbReference type="SAM" id="MobiDB-lite"/>
    </source>
</evidence>
<name>A0A6A6V7V0_9PLEO</name>
<evidence type="ECO:0000313" key="10">
    <source>
        <dbReference type="Proteomes" id="UP000799440"/>
    </source>
</evidence>
<comment type="subcellular location">
    <subcellularLocation>
        <location evidence="1">Membrane</location>
        <topology evidence="1">Multi-pass membrane protein</topology>
    </subcellularLocation>
</comment>
<dbReference type="Proteomes" id="UP000799440">
    <property type="component" value="Unassembled WGS sequence"/>
</dbReference>
<keyword evidence="2 7" id="KW-0812">Transmembrane</keyword>
<gene>
    <name evidence="9" type="ORF">M011DRAFT_495446</name>
</gene>
<comment type="similarity">
    <text evidence="5">Belongs to the SAT4 family.</text>
</comment>
<feature type="transmembrane region" description="Helical" evidence="7">
    <location>
        <begin position="201"/>
        <end position="227"/>
    </location>
</feature>
<feature type="transmembrane region" description="Helical" evidence="7">
    <location>
        <begin position="33"/>
        <end position="50"/>
    </location>
</feature>
<dbReference type="EMBL" id="MU006581">
    <property type="protein sequence ID" value="KAF2745590.1"/>
    <property type="molecule type" value="Genomic_DNA"/>
</dbReference>
<keyword evidence="4 7" id="KW-0472">Membrane</keyword>
<evidence type="ECO:0000256" key="5">
    <source>
        <dbReference type="ARBA" id="ARBA00038359"/>
    </source>
</evidence>
<feature type="transmembrane region" description="Helical" evidence="7">
    <location>
        <begin position="153"/>
        <end position="172"/>
    </location>
</feature>
<evidence type="ECO:0000256" key="4">
    <source>
        <dbReference type="ARBA" id="ARBA00023136"/>
    </source>
</evidence>
<feature type="transmembrane region" description="Helical" evidence="7">
    <location>
        <begin position="271"/>
        <end position="296"/>
    </location>
</feature>
<dbReference type="InterPro" id="IPR052337">
    <property type="entry name" value="SAT4-like"/>
</dbReference>
<feature type="transmembrane region" description="Helical" evidence="7">
    <location>
        <begin position="239"/>
        <end position="265"/>
    </location>
</feature>